<protein>
    <recommendedName>
        <fullName evidence="3">mRNA capping enzyme adenylation domain-containing protein</fullName>
    </recommendedName>
</protein>
<dbReference type="Pfam" id="PF01331">
    <property type="entry name" value="mRNA_cap_enzyme"/>
    <property type="match status" value="1"/>
</dbReference>
<reference evidence="4" key="1">
    <citation type="submission" date="2021-02" db="EMBL/GenBank/DDBJ databases">
        <title>First Annotated Genome of the Yellow-green Alga Tribonema minus.</title>
        <authorList>
            <person name="Mahan K.M."/>
        </authorList>
    </citation>
    <scope>NUCLEOTIDE SEQUENCE</scope>
    <source>
        <strain evidence="4">UTEX B ZZ1240</strain>
    </source>
</reference>
<organism evidence="4 5">
    <name type="scientific">Tribonema minus</name>
    <dbReference type="NCBI Taxonomy" id="303371"/>
    <lineage>
        <taxon>Eukaryota</taxon>
        <taxon>Sar</taxon>
        <taxon>Stramenopiles</taxon>
        <taxon>Ochrophyta</taxon>
        <taxon>PX clade</taxon>
        <taxon>Xanthophyceae</taxon>
        <taxon>Tribonematales</taxon>
        <taxon>Tribonemataceae</taxon>
        <taxon>Tribonema</taxon>
    </lineage>
</organism>
<evidence type="ECO:0000256" key="2">
    <source>
        <dbReference type="SAM" id="MobiDB-lite"/>
    </source>
</evidence>
<comment type="catalytic activity">
    <reaction evidence="1">
        <text>a 5'-end diphospho-ribonucleoside in mRNA + GTP + H(+) = a 5'-end (5'-triphosphoguanosine)-ribonucleoside in mRNA + diphosphate</text>
        <dbReference type="Rhea" id="RHEA:67012"/>
        <dbReference type="Rhea" id="RHEA-COMP:17165"/>
        <dbReference type="Rhea" id="RHEA-COMP:17166"/>
        <dbReference type="ChEBI" id="CHEBI:15378"/>
        <dbReference type="ChEBI" id="CHEBI:33019"/>
        <dbReference type="ChEBI" id="CHEBI:37565"/>
        <dbReference type="ChEBI" id="CHEBI:167616"/>
        <dbReference type="ChEBI" id="CHEBI:167617"/>
        <dbReference type="EC" id="2.7.7.50"/>
    </reaction>
    <physiologicalReaction direction="left-to-right" evidence="1">
        <dbReference type="Rhea" id="RHEA:67013"/>
    </physiologicalReaction>
</comment>
<dbReference type="OrthoDB" id="206392at2759"/>
<gene>
    <name evidence="4" type="ORF">JKP88DRAFT_353262</name>
</gene>
<dbReference type="InterPro" id="IPR051029">
    <property type="entry name" value="mRNA_Capping_Enz/RNA_Phosphat"/>
</dbReference>
<feature type="region of interest" description="Disordered" evidence="2">
    <location>
        <begin position="878"/>
        <end position="909"/>
    </location>
</feature>
<evidence type="ECO:0000313" key="5">
    <source>
        <dbReference type="Proteomes" id="UP000664859"/>
    </source>
</evidence>
<proteinExistence type="predicted"/>
<feature type="domain" description="mRNA capping enzyme adenylation" evidence="3">
    <location>
        <begin position="389"/>
        <end position="463"/>
    </location>
</feature>
<dbReference type="GO" id="GO:0006370">
    <property type="term" value="P:7-methylguanosine mRNA capping"/>
    <property type="evidence" value="ECO:0007669"/>
    <property type="project" value="InterPro"/>
</dbReference>
<feature type="region of interest" description="Disordered" evidence="2">
    <location>
        <begin position="240"/>
        <end position="263"/>
    </location>
</feature>
<dbReference type="AlphaFoldDB" id="A0A835ZHC0"/>
<dbReference type="Proteomes" id="UP000664859">
    <property type="component" value="Unassembled WGS sequence"/>
</dbReference>
<dbReference type="SUPFAM" id="SSF50249">
    <property type="entry name" value="Nucleic acid-binding proteins"/>
    <property type="match status" value="1"/>
</dbReference>
<dbReference type="EMBL" id="JAFCMP010000060">
    <property type="protein sequence ID" value="KAG5188928.1"/>
    <property type="molecule type" value="Genomic_DNA"/>
</dbReference>
<dbReference type="GO" id="GO:0004651">
    <property type="term" value="F:polynucleotide 5'-phosphatase activity"/>
    <property type="evidence" value="ECO:0007669"/>
    <property type="project" value="InterPro"/>
</dbReference>
<dbReference type="GO" id="GO:0005524">
    <property type="term" value="F:ATP binding"/>
    <property type="evidence" value="ECO:0007669"/>
    <property type="project" value="InterPro"/>
</dbReference>
<accession>A0A835ZHC0</accession>
<dbReference type="InterPro" id="IPR012340">
    <property type="entry name" value="NA-bd_OB-fold"/>
</dbReference>
<keyword evidence="5" id="KW-1185">Reference proteome</keyword>
<dbReference type="Gene3D" id="2.40.50.140">
    <property type="entry name" value="Nucleic acid-binding proteins"/>
    <property type="match status" value="1"/>
</dbReference>
<comment type="caution">
    <text evidence="4">The sequence shown here is derived from an EMBL/GenBank/DDBJ whole genome shotgun (WGS) entry which is preliminary data.</text>
</comment>
<dbReference type="Gene3D" id="3.20.100.10">
    <property type="entry name" value="mRNA triphosphatase Cet1-like"/>
    <property type="match status" value="1"/>
</dbReference>
<sequence length="909" mass="94789">MAPVGDPVDKEIYIFLTQVRRGIMRTLTEEQTARLASRKANLEVEARLGLIHPLGSNTRATHTVPGSGAISRDMQEMKQAQYEFVGGVSGPAFNAIKGGAAALYAVAPAAAAPGADPAAAALAAAAAAARIKGECRVRVGAAPGVGCAQTLSADTVYTYEDGARVVVADAGTVRRETKDAKLTMNFQLPSAPYDFRVMVSVEDAQEPAAADAALAAAVRAAAAAGPAAVAAAAAAAAPPGWRQRRRRRRATWQSPREAPPEAALHWRLDASMVDVSEQLPGGEDAGLTEDSQVLEVELELQPHIQAQWLGAADEEQADLMTKHLALALFRLIGGIDPLEPLSLIADPPRETRLDVAASAKSKCQALRNLGRGGGGGGGGGGDGFPGAMPVNMCRADIAAVQGGAYFISEKTDGVRYLLVVTEEGEGGGACVLVDRKMGCFAVAGGAALAKVFGAGTVLDGELVHRSGAHGAGAALAKVFGAGTVLDGELCTAAAHPARAPPALACCASTLASDAKLPLGLSAAAAAPSPPAAAPHGAPAADATFMAFDMRVLRGRRHSPAAYACSPRTRTLPSYTRMLTPGATASLRLNPAWLLLAPPRDAYAYARADGAPAAEATFMAFDMLALRGRPLLAAPFKLRFQQVANQITAPYLAALAGAEGAPTSLKGVPHLRYAQKRFFARSQVGDLLRCVARPPGAARERLYLDARDGRSHRTDGVIFQPDAPYVVGTHRALLKWKWLDVASVDLRAASAEGALRLTTEAQGGAPVDVTGVVALARHDAARLTADMRAAAAGRGAVFIAEVAHDRATGAWVYLGRRPDKDRPNFVTTVMATLVELAEGIGEEELVYRMAVGDAAEDEWDKQSRKYARVLRDWQLEEQRKKAARLQQQQQQRAGAAAAAARPPGGGGARP</sequence>
<dbReference type="GO" id="GO:0004484">
    <property type="term" value="F:mRNA guanylyltransferase activity"/>
    <property type="evidence" value="ECO:0007669"/>
    <property type="project" value="UniProtKB-EC"/>
</dbReference>
<evidence type="ECO:0000256" key="1">
    <source>
        <dbReference type="ARBA" id="ARBA00044624"/>
    </source>
</evidence>
<dbReference type="InterPro" id="IPR001339">
    <property type="entry name" value="mRNA_cap_enzyme_adenylation"/>
</dbReference>
<evidence type="ECO:0000313" key="4">
    <source>
        <dbReference type="EMBL" id="KAG5188928.1"/>
    </source>
</evidence>
<name>A0A835ZHC0_9STRA</name>
<dbReference type="PANTHER" id="PTHR10367">
    <property type="entry name" value="MRNA-CAPPING ENZYME"/>
    <property type="match status" value="1"/>
</dbReference>
<dbReference type="SUPFAM" id="SSF56091">
    <property type="entry name" value="DNA ligase/mRNA capping enzyme, catalytic domain"/>
    <property type="match status" value="1"/>
</dbReference>
<dbReference type="Gene3D" id="3.30.470.30">
    <property type="entry name" value="DNA ligase/mRNA capping enzyme"/>
    <property type="match status" value="2"/>
</dbReference>
<dbReference type="PANTHER" id="PTHR10367:SF17">
    <property type="entry name" value="MRNA-CAPPING ENZYME"/>
    <property type="match status" value="1"/>
</dbReference>
<feature type="compositionally biased region" description="Low complexity" evidence="2">
    <location>
        <begin position="883"/>
        <end position="901"/>
    </location>
</feature>
<dbReference type="InterPro" id="IPR037009">
    <property type="entry name" value="mRNA_triPase_Cet1_sf"/>
</dbReference>
<evidence type="ECO:0000259" key="3">
    <source>
        <dbReference type="Pfam" id="PF01331"/>
    </source>
</evidence>